<dbReference type="SMART" id="SM00838">
    <property type="entry name" value="EFG_C"/>
    <property type="match status" value="1"/>
</dbReference>
<sequence>MHRSLLVNLAFTRSIHSTISRQVPSNVIPISKIRNIGIIAHIDAGKTTTTERMLYYSGVTSRIGNVDQGDTVTDYLPQERERGITIQSAAITIPWNKHRINLIDTPGHADFTFEVIRSLKVLDGAVTILDSVAGVEAQTEKVWKQSANIPKIIFVNKMDREGARFGKTCKEIISKLGTRILLINVPYFKEIEGSRERQFEGVLDVIDQKLLKWGPNDSIAVEELNDDQYEIVSKCRESLIETLGEIDETVIDSFFESEDYMKVPSDILKKSIKKSTLEQFATPVLCGASFKNIGVQPLLDAVTSYLPSPLESQPDIANTELKLTSEGHIIANNDKLTAALAFKVITDPIRGLMVFVRVYSGKLVSNSNIYVNGQQIKIGKLLIMNADKPQEVSELKAGNIGVIVNDNLKTGDTVLAHIQKKKLKREEVNIVVNPIGIPPPVFSISIEPKTTGDRRGVEEGLSLMLKEDPSLKYVNDEETGQLILSGMGELHLEIAVDRLKTLKAKFEVGRVMVSYKETIVDKQLVEKSLEDDGISIKLSMEPIPESKKDLPRNKQYFDLGDNNMMNINHEPHWWEEKKLMTYTSLINGIISGLIGSIQRGPVIQLPLNSTLISIETISIPDDFNNVSKLIQLIRIALIDLLKNEQSFNVMEPMMKVIIDVPPEDIGSVIQDLTAQRNGIISSIDDDSGELGVEMVKFREISESQYLPSEPNVESGISINKNGSEFKGNQTINAIVPLKEMIGYLPSLRKITKGRGNFNMEFKGMEAVTRDRLDDIVKELQVF</sequence>
<keyword evidence="1 5" id="KW-0547">Nucleotide-binding</keyword>
<gene>
    <name evidence="5" type="primary">MEF2</name>
    <name evidence="7" type="ORF">WICMUC_005973</name>
</gene>
<reference evidence="7" key="2">
    <citation type="submission" date="2021-01" db="EMBL/GenBank/DDBJ databases">
        <authorList>
            <person name="Schikora-Tamarit M.A."/>
        </authorList>
    </citation>
    <scope>NUCLEOTIDE SEQUENCE</scope>
    <source>
        <strain evidence="7">CBS6341</strain>
    </source>
</reference>
<dbReference type="PANTHER" id="PTHR43261">
    <property type="entry name" value="TRANSLATION ELONGATION FACTOR G-RELATED"/>
    <property type="match status" value="1"/>
</dbReference>
<evidence type="ECO:0000313" key="8">
    <source>
        <dbReference type="Proteomes" id="UP000769528"/>
    </source>
</evidence>
<dbReference type="GO" id="GO:0003924">
    <property type="term" value="F:GTPase activity"/>
    <property type="evidence" value="ECO:0007669"/>
    <property type="project" value="UniProtKB-UniRule"/>
</dbReference>
<dbReference type="Pfam" id="PF00679">
    <property type="entry name" value="EFG_C"/>
    <property type="match status" value="1"/>
</dbReference>
<feature type="binding site" evidence="5">
    <location>
        <begin position="40"/>
        <end position="47"/>
    </location>
    <ligand>
        <name>GTP</name>
        <dbReference type="ChEBI" id="CHEBI:37565"/>
    </ligand>
</feature>
<dbReference type="EMBL" id="JAEUBF010001547">
    <property type="protein sequence ID" value="KAH3663447.1"/>
    <property type="molecule type" value="Genomic_DNA"/>
</dbReference>
<dbReference type="Gene3D" id="3.30.70.240">
    <property type="match status" value="1"/>
</dbReference>
<feature type="binding site" evidence="5">
    <location>
        <begin position="104"/>
        <end position="108"/>
    </location>
    <ligand>
        <name>GTP</name>
        <dbReference type="ChEBI" id="CHEBI:37565"/>
    </ligand>
</feature>
<dbReference type="FunFam" id="3.40.50.300:FF:000514">
    <property type="entry name" value="Ribosome-releasing factor 2, mitochondrial"/>
    <property type="match status" value="1"/>
</dbReference>
<dbReference type="Pfam" id="PF14492">
    <property type="entry name" value="EFG_III"/>
    <property type="match status" value="1"/>
</dbReference>
<dbReference type="CDD" id="cd16262">
    <property type="entry name" value="EFG_III"/>
    <property type="match status" value="1"/>
</dbReference>
<dbReference type="FunFam" id="3.30.70.870:FF:000002">
    <property type="entry name" value="Translation elongation factor 2"/>
    <property type="match status" value="1"/>
</dbReference>
<protein>
    <recommendedName>
        <fullName evidence="5">Ribosome-releasing factor 2, mitochondrial</fullName>
        <shortName evidence="5">RRF2mt</shortName>
    </recommendedName>
    <alternativeName>
        <fullName evidence="5">Elongation factor G 2, mitochondrial</fullName>
        <shortName evidence="5">EF-G2mt</shortName>
        <shortName evidence="5">mEF-G 2</shortName>
    </alternativeName>
</protein>
<dbReference type="InterPro" id="IPR009022">
    <property type="entry name" value="EFG_III"/>
</dbReference>
<dbReference type="GO" id="GO:0005759">
    <property type="term" value="C:mitochondrial matrix"/>
    <property type="evidence" value="ECO:0007669"/>
    <property type="project" value="UniProtKB-ARBA"/>
</dbReference>
<evidence type="ECO:0000256" key="3">
    <source>
        <dbReference type="ARBA" id="ARBA00023128"/>
    </source>
</evidence>
<name>A0A9P8P270_9ASCO</name>
<feature type="domain" description="Tr-type G" evidence="6">
    <location>
        <begin position="31"/>
        <end position="310"/>
    </location>
</feature>
<dbReference type="InterPro" id="IPR053905">
    <property type="entry name" value="EF-G-like_DII"/>
</dbReference>
<dbReference type="PRINTS" id="PR00315">
    <property type="entry name" value="ELONGATNFCT"/>
</dbReference>
<dbReference type="Pfam" id="PF22042">
    <property type="entry name" value="EF-G_D2"/>
    <property type="match status" value="1"/>
</dbReference>
<dbReference type="Gene3D" id="3.30.70.870">
    <property type="entry name" value="Elongation Factor G (Translational Gtpase), domain 3"/>
    <property type="match status" value="1"/>
</dbReference>
<organism evidence="7 8">
    <name type="scientific">Wickerhamomyces mucosus</name>
    <dbReference type="NCBI Taxonomy" id="1378264"/>
    <lineage>
        <taxon>Eukaryota</taxon>
        <taxon>Fungi</taxon>
        <taxon>Dikarya</taxon>
        <taxon>Ascomycota</taxon>
        <taxon>Saccharomycotina</taxon>
        <taxon>Saccharomycetes</taxon>
        <taxon>Phaffomycetales</taxon>
        <taxon>Wickerhamomycetaceae</taxon>
        <taxon>Wickerhamomyces</taxon>
    </lineage>
</organism>
<keyword evidence="2 5" id="KW-0648">Protein biosynthesis</keyword>
<dbReference type="InterPro" id="IPR030851">
    <property type="entry name" value="EFG2"/>
</dbReference>
<evidence type="ECO:0000259" key="6">
    <source>
        <dbReference type="PROSITE" id="PS51722"/>
    </source>
</evidence>
<keyword evidence="3 5" id="KW-0496">Mitochondrion</keyword>
<dbReference type="PROSITE" id="PS00301">
    <property type="entry name" value="G_TR_1"/>
    <property type="match status" value="1"/>
</dbReference>
<dbReference type="GO" id="GO:0005525">
    <property type="term" value="F:GTP binding"/>
    <property type="evidence" value="ECO:0007669"/>
    <property type="project" value="UniProtKB-UniRule"/>
</dbReference>
<accession>A0A9P8P270</accession>
<keyword evidence="8" id="KW-1185">Reference proteome</keyword>
<dbReference type="InterPro" id="IPR000640">
    <property type="entry name" value="EFG_V-like"/>
</dbReference>
<dbReference type="PANTHER" id="PTHR43261:SF1">
    <property type="entry name" value="RIBOSOME-RELEASING FACTOR 2, MITOCHONDRIAL"/>
    <property type="match status" value="1"/>
</dbReference>
<dbReference type="InterPro" id="IPR041095">
    <property type="entry name" value="EFG_II"/>
</dbReference>
<feature type="binding site" evidence="5">
    <location>
        <begin position="156"/>
        <end position="159"/>
    </location>
    <ligand>
        <name>GTP</name>
        <dbReference type="ChEBI" id="CHEBI:37565"/>
    </ligand>
</feature>
<evidence type="ECO:0000256" key="1">
    <source>
        <dbReference type="ARBA" id="ARBA00022741"/>
    </source>
</evidence>
<dbReference type="InterPro" id="IPR027417">
    <property type="entry name" value="P-loop_NTPase"/>
</dbReference>
<dbReference type="InterPro" id="IPR035649">
    <property type="entry name" value="EFG_V"/>
</dbReference>
<dbReference type="AlphaFoldDB" id="A0A9P8P270"/>
<dbReference type="Gene3D" id="3.40.50.300">
    <property type="entry name" value="P-loop containing nucleotide triphosphate hydrolases"/>
    <property type="match status" value="1"/>
</dbReference>
<dbReference type="InterPro" id="IPR009000">
    <property type="entry name" value="Transl_B-barrel_sf"/>
</dbReference>
<comment type="similarity">
    <text evidence="5">Belongs to the TRAFAC class translation factor GTPase superfamily. Classic translation factor GTPase family. EF-G/EF-2 subfamily.</text>
</comment>
<dbReference type="InterPro" id="IPR035647">
    <property type="entry name" value="EFG_III/V"/>
</dbReference>
<dbReference type="GO" id="GO:0032790">
    <property type="term" value="P:ribosome disassembly"/>
    <property type="evidence" value="ECO:0007669"/>
    <property type="project" value="UniProtKB-UniRule"/>
</dbReference>
<dbReference type="SUPFAM" id="SSF54980">
    <property type="entry name" value="EF-G C-terminal domain-like"/>
    <property type="match status" value="2"/>
</dbReference>
<dbReference type="SUPFAM" id="SSF50447">
    <property type="entry name" value="Translation proteins"/>
    <property type="match status" value="1"/>
</dbReference>
<dbReference type="HAMAP" id="MF_03059">
    <property type="entry name" value="mEF_G_2"/>
    <property type="match status" value="1"/>
</dbReference>
<dbReference type="CDD" id="cd01886">
    <property type="entry name" value="EF-G"/>
    <property type="match status" value="1"/>
</dbReference>
<dbReference type="InterPro" id="IPR031157">
    <property type="entry name" value="G_TR_CS"/>
</dbReference>
<dbReference type="NCBIfam" id="TIGR00231">
    <property type="entry name" value="small_GTP"/>
    <property type="match status" value="1"/>
</dbReference>
<dbReference type="Pfam" id="PF00009">
    <property type="entry name" value="GTP_EFTU"/>
    <property type="match status" value="1"/>
</dbReference>
<dbReference type="GO" id="GO:0032543">
    <property type="term" value="P:mitochondrial translation"/>
    <property type="evidence" value="ECO:0007669"/>
    <property type="project" value="UniProtKB-UniRule"/>
</dbReference>
<reference evidence="7" key="1">
    <citation type="journal article" date="2021" name="Open Biol.">
        <title>Shared evolutionary footprints suggest mitochondrial oxidative damage underlies multiple complex I losses in fungi.</title>
        <authorList>
            <person name="Schikora-Tamarit M.A."/>
            <person name="Marcet-Houben M."/>
            <person name="Nosek J."/>
            <person name="Gabaldon T."/>
        </authorList>
    </citation>
    <scope>NUCLEOTIDE SEQUENCE</scope>
    <source>
        <strain evidence="7">CBS6341</strain>
    </source>
</reference>
<evidence type="ECO:0000256" key="5">
    <source>
        <dbReference type="HAMAP-Rule" id="MF_03059"/>
    </source>
</evidence>
<comment type="function">
    <text evidence="5">Mitochondrial GTPase that mediates the disassembly of ribosomes from messenger RNA at the termination of mitochondrial protein biosynthesis. Not involved in the GTP-dependent ribosomal translocation step during translation elongation.</text>
</comment>
<evidence type="ECO:0000256" key="2">
    <source>
        <dbReference type="ARBA" id="ARBA00022917"/>
    </source>
</evidence>
<comment type="subcellular location">
    <subcellularLocation>
        <location evidence="5">Mitochondrion</location>
    </subcellularLocation>
</comment>
<comment type="caution">
    <text evidence="7">The sequence shown here is derived from an EMBL/GenBank/DDBJ whole genome shotgun (WGS) entry which is preliminary data.</text>
</comment>
<keyword evidence="4 5" id="KW-0342">GTP-binding</keyword>
<dbReference type="SUPFAM" id="SSF52540">
    <property type="entry name" value="P-loop containing nucleoside triphosphate hydrolases"/>
    <property type="match status" value="1"/>
</dbReference>
<dbReference type="InterPro" id="IPR000795">
    <property type="entry name" value="T_Tr_GTP-bd_dom"/>
</dbReference>
<proteinExistence type="inferred from homology"/>
<dbReference type="PROSITE" id="PS51722">
    <property type="entry name" value="G_TR_2"/>
    <property type="match status" value="1"/>
</dbReference>
<dbReference type="CDD" id="cd03713">
    <property type="entry name" value="EFG_mtEFG_C"/>
    <property type="match status" value="1"/>
</dbReference>
<evidence type="ECO:0000313" key="7">
    <source>
        <dbReference type="EMBL" id="KAH3663447.1"/>
    </source>
</evidence>
<dbReference type="InterPro" id="IPR005225">
    <property type="entry name" value="Small_GTP-bd"/>
</dbReference>
<dbReference type="Gene3D" id="2.40.30.10">
    <property type="entry name" value="Translation factors"/>
    <property type="match status" value="1"/>
</dbReference>
<dbReference type="Proteomes" id="UP000769528">
    <property type="component" value="Unassembled WGS sequence"/>
</dbReference>
<dbReference type="OrthoDB" id="198619at2759"/>
<evidence type="ECO:0000256" key="4">
    <source>
        <dbReference type="ARBA" id="ARBA00023134"/>
    </source>
</evidence>